<protein>
    <submittedName>
        <fullName evidence="1">Uncharacterized protein</fullName>
    </submittedName>
</protein>
<organism evidence="1 2">
    <name type="scientific">Parathielavia hyrcaniae</name>
    <dbReference type="NCBI Taxonomy" id="113614"/>
    <lineage>
        <taxon>Eukaryota</taxon>
        <taxon>Fungi</taxon>
        <taxon>Dikarya</taxon>
        <taxon>Ascomycota</taxon>
        <taxon>Pezizomycotina</taxon>
        <taxon>Sordariomycetes</taxon>
        <taxon>Sordariomycetidae</taxon>
        <taxon>Sordariales</taxon>
        <taxon>Chaetomiaceae</taxon>
        <taxon>Parathielavia</taxon>
    </lineage>
</organism>
<name>A0AAN6QD64_9PEZI</name>
<evidence type="ECO:0000313" key="2">
    <source>
        <dbReference type="Proteomes" id="UP001305647"/>
    </source>
</evidence>
<reference evidence="1" key="2">
    <citation type="submission" date="2023-05" db="EMBL/GenBank/DDBJ databases">
        <authorList>
            <consortium name="Lawrence Berkeley National Laboratory"/>
            <person name="Steindorff A."/>
            <person name="Hensen N."/>
            <person name="Bonometti L."/>
            <person name="Westerberg I."/>
            <person name="Brannstrom I.O."/>
            <person name="Guillou S."/>
            <person name="Cros-Aarteil S."/>
            <person name="Calhoun S."/>
            <person name="Haridas S."/>
            <person name="Kuo A."/>
            <person name="Mondo S."/>
            <person name="Pangilinan J."/>
            <person name="Riley R."/>
            <person name="Labutti K."/>
            <person name="Andreopoulos B."/>
            <person name="Lipzen A."/>
            <person name="Chen C."/>
            <person name="Yanf M."/>
            <person name="Daum C."/>
            <person name="Ng V."/>
            <person name="Clum A."/>
            <person name="Ohm R."/>
            <person name="Martin F."/>
            <person name="Silar P."/>
            <person name="Natvig D."/>
            <person name="Lalanne C."/>
            <person name="Gautier V."/>
            <person name="Ament-Velasquez S.L."/>
            <person name="Kruys A."/>
            <person name="Hutchinson M.I."/>
            <person name="Powell A.J."/>
            <person name="Barry K."/>
            <person name="Miller A.N."/>
            <person name="Grigoriev I.V."/>
            <person name="Debuchy R."/>
            <person name="Gladieux P."/>
            <person name="Thoren M.H."/>
            <person name="Johannesson H."/>
        </authorList>
    </citation>
    <scope>NUCLEOTIDE SEQUENCE</scope>
    <source>
        <strain evidence="1">CBS 757.83</strain>
    </source>
</reference>
<evidence type="ECO:0000313" key="1">
    <source>
        <dbReference type="EMBL" id="KAK4105037.1"/>
    </source>
</evidence>
<dbReference type="Proteomes" id="UP001305647">
    <property type="component" value="Unassembled WGS sequence"/>
</dbReference>
<accession>A0AAN6QD64</accession>
<keyword evidence="2" id="KW-1185">Reference proteome</keyword>
<sequence length="76" mass="8027">MLLGLFTPCRLAALAINGIGFAQRKTRYMDKDASTICVLDHPSVTAPNCAISIPIHGHRAVSVIADRYSVSGEASG</sequence>
<reference evidence="1" key="1">
    <citation type="journal article" date="2023" name="Mol. Phylogenet. Evol.">
        <title>Genome-scale phylogeny and comparative genomics of the fungal order Sordariales.</title>
        <authorList>
            <person name="Hensen N."/>
            <person name="Bonometti L."/>
            <person name="Westerberg I."/>
            <person name="Brannstrom I.O."/>
            <person name="Guillou S."/>
            <person name="Cros-Aarteil S."/>
            <person name="Calhoun S."/>
            <person name="Haridas S."/>
            <person name="Kuo A."/>
            <person name="Mondo S."/>
            <person name="Pangilinan J."/>
            <person name="Riley R."/>
            <person name="LaButti K."/>
            <person name="Andreopoulos B."/>
            <person name="Lipzen A."/>
            <person name="Chen C."/>
            <person name="Yan M."/>
            <person name="Daum C."/>
            <person name="Ng V."/>
            <person name="Clum A."/>
            <person name="Steindorff A."/>
            <person name="Ohm R.A."/>
            <person name="Martin F."/>
            <person name="Silar P."/>
            <person name="Natvig D.O."/>
            <person name="Lalanne C."/>
            <person name="Gautier V."/>
            <person name="Ament-Velasquez S.L."/>
            <person name="Kruys A."/>
            <person name="Hutchinson M.I."/>
            <person name="Powell A.J."/>
            <person name="Barry K."/>
            <person name="Miller A.N."/>
            <person name="Grigoriev I.V."/>
            <person name="Debuchy R."/>
            <person name="Gladieux P."/>
            <person name="Hiltunen Thoren M."/>
            <person name="Johannesson H."/>
        </authorList>
    </citation>
    <scope>NUCLEOTIDE SEQUENCE</scope>
    <source>
        <strain evidence="1">CBS 757.83</strain>
    </source>
</reference>
<comment type="caution">
    <text evidence="1">The sequence shown here is derived from an EMBL/GenBank/DDBJ whole genome shotgun (WGS) entry which is preliminary data.</text>
</comment>
<gene>
    <name evidence="1" type="ORF">N658DRAFT_493146</name>
</gene>
<dbReference type="AlphaFoldDB" id="A0AAN6QD64"/>
<dbReference type="EMBL" id="MU863626">
    <property type="protein sequence ID" value="KAK4105037.1"/>
    <property type="molecule type" value="Genomic_DNA"/>
</dbReference>
<proteinExistence type="predicted"/>